<dbReference type="GO" id="GO:0005975">
    <property type="term" value="P:carbohydrate metabolic process"/>
    <property type="evidence" value="ECO:0007669"/>
    <property type="project" value="InterPro"/>
</dbReference>
<dbReference type="AlphaFoldDB" id="A0A0J6GU78"/>
<keyword evidence="1" id="KW-0732">Signal</keyword>
<feature type="domain" description="NodB homology" evidence="2">
    <location>
        <begin position="182"/>
        <end position="369"/>
    </location>
</feature>
<reference evidence="3 5" key="1">
    <citation type="submission" date="2015-02" db="EMBL/GenBank/DDBJ databases">
        <title>Pseudomonas helleri sp. nov. and Pseudomonas weihenstephanensis sp. nov., isolated from raw cows milk.</title>
        <authorList>
            <person name="von Neubeck M."/>
            <person name="Huptas C."/>
            <person name="Wenning M."/>
            <person name="Scherer S."/>
        </authorList>
    </citation>
    <scope>NUCLEOTIDE SEQUENCE [LARGE SCALE GENOMIC DNA]</scope>
    <source>
        <strain evidence="3 5">DSM 21104</strain>
    </source>
</reference>
<evidence type="ECO:0000256" key="1">
    <source>
        <dbReference type="SAM" id="SignalP"/>
    </source>
</evidence>
<feature type="signal peptide" evidence="1">
    <location>
        <begin position="1"/>
        <end position="18"/>
    </location>
</feature>
<dbReference type="PATRIC" id="fig|47884.3.peg.1321"/>
<dbReference type="STRING" id="47884.SAMN04490203_3736"/>
<evidence type="ECO:0000259" key="2">
    <source>
        <dbReference type="PROSITE" id="PS51677"/>
    </source>
</evidence>
<dbReference type="OrthoDB" id="9816280at2"/>
<dbReference type="InterPro" id="IPR002509">
    <property type="entry name" value="NODB_dom"/>
</dbReference>
<dbReference type="EMBL" id="FNRS01000001">
    <property type="protein sequence ID" value="SED06540.1"/>
    <property type="molecule type" value="Genomic_DNA"/>
</dbReference>
<accession>A0A0J6GU78</accession>
<name>A0A0J6GU78_PSETA</name>
<dbReference type="SUPFAM" id="SSF88713">
    <property type="entry name" value="Glycoside hydrolase/deacetylase"/>
    <property type="match status" value="1"/>
</dbReference>
<dbReference type="PANTHER" id="PTHR10587">
    <property type="entry name" value="GLYCOSYL TRANSFERASE-RELATED"/>
    <property type="match status" value="1"/>
</dbReference>
<organism evidence="3 5">
    <name type="scientific">Pseudomonas taetrolens</name>
    <dbReference type="NCBI Taxonomy" id="47884"/>
    <lineage>
        <taxon>Bacteria</taxon>
        <taxon>Pseudomonadati</taxon>
        <taxon>Pseudomonadota</taxon>
        <taxon>Gammaproteobacteria</taxon>
        <taxon>Pseudomonadales</taxon>
        <taxon>Pseudomonadaceae</taxon>
        <taxon>Pseudomonas</taxon>
    </lineage>
</organism>
<dbReference type="GO" id="GO:0016810">
    <property type="term" value="F:hydrolase activity, acting on carbon-nitrogen (but not peptide) bonds"/>
    <property type="evidence" value="ECO:0007669"/>
    <property type="project" value="InterPro"/>
</dbReference>
<dbReference type="EMBL" id="JYLA01000002">
    <property type="protein sequence ID" value="KMM85908.1"/>
    <property type="molecule type" value="Genomic_DNA"/>
</dbReference>
<protein>
    <submittedName>
        <fullName evidence="4">Peptidoglycan/xylan/chitin deacetylase, PgdA/CDA1 family</fullName>
    </submittedName>
    <submittedName>
        <fullName evidence="3">Polysaccharide deacetylase</fullName>
    </submittedName>
</protein>
<dbReference type="Proteomes" id="UP000183155">
    <property type="component" value="Unassembled WGS sequence"/>
</dbReference>
<sequence length="373" mass="42227">MRIALFLSAWLVCLGALAVPNEPATLDRSTWPESLTSPALFDVASRAEILTFSRALLSSEILDENALKQRLGLKTINLEAIEAVRKRMWQRLLANYKLAQQSCDQDASFCYYINDLDSLRKQAGKFEITDDSFYAAWAQPSRMFHQRYLDEQLRLAALFPQISSEIGFFSEQEFSGEGMNDRLFMLTFDSGPSALPGTTDWLTDYLRTQSMSATFFVLGSALQTRLDQGNPQAVQALYKGQCVGVQGWEYRSHSHWQDWQDSILRSSALVRQVLAQRYVPLFRPPYGQRRADSGAFFQAQGLRVALWDIDSQDMAASLTAEQSAHRVLSLMLLWRHGVIAFHDTQVKVRSALPWLLKATAQSGLGWEECAAFR</sequence>
<dbReference type="InterPro" id="IPR050248">
    <property type="entry name" value="Polysacc_deacetylase_ArnD"/>
</dbReference>
<dbReference type="Pfam" id="PF01522">
    <property type="entry name" value="Polysacc_deac_1"/>
    <property type="match status" value="1"/>
</dbReference>
<feature type="chain" id="PRO_5005272522" evidence="1">
    <location>
        <begin position="19"/>
        <end position="373"/>
    </location>
</feature>
<reference evidence="4 6" key="2">
    <citation type="submission" date="2016-10" db="EMBL/GenBank/DDBJ databases">
        <authorList>
            <person name="Varghese N."/>
            <person name="Submissions S."/>
        </authorList>
    </citation>
    <scope>NUCLEOTIDE SEQUENCE [LARGE SCALE GENOMIC DNA]</scope>
    <source>
        <strain evidence="4 6">BS3652</strain>
    </source>
</reference>
<evidence type="ECO:0000313" key="3">
    <source>
        <dbReference type="EMBL" id="KMM85908.1"/>
    </source>
</evidence>
<evidence type="ECO:0000313" key="6">
    <source>
        <dbReference type="Proteomes" id="UP000183155"/>
    </source>
</evidence>
<dbReference type="InterPro" id="IPR011330">
    <property type="entry name" value="Glyco_hydro/deAcase_b/a-brl"/>
</dbReference>
<dbReference type="RefSeq" id="WP_048378650.1">
    <property type="nucleotide sequence ID" value="NZ_FNRS01000001.1"/>
</dbReference>
<comment type="caution">
    <text evidence="3">The sequence shown here is derived from an EMBL/GenBank/DDBJ whole genome shotgun (WGS) entry which is preliminary data.</text>
</comment>
<evidence type="ECO:0000313" key="5">
    <source>
        <dbReference type="Proteomes" id="UP000036395"/>
    </source>
</evidence>
<evidence type="ECO:0000313" key="4">
    <source>
        <dbReference type="EMBL" id="SED06540.1"/>
    </source>
</evidence>
<keyword evidence="6" id="KW-1185">Reference proteome</keyword>
<gene>
    <name evidence="4" type="ORF">SAMN04490203_3736</name>
    <name evidence="3" type="ORF">TU78_04610</name>
</gene>
<dbReference type="Gene3D" id="3.20.20.370">
    <property type="entry name" value="Glycoside hydrolase/deacetylase"/>
    <property type="match status" value="1"/>
</dbReference>
<dbReference type="CDD" id="cd10917">
    <property type="entry name" value="CE4_NodB_like_6s_7s"/>
    <property type="match status" value="1"/>
</dbReference>
<proteinExistence type="predicted"/>
<dbReference type="Proteomes" id="UP000036395">
    <property type="component" value="Unassembled WGS sequence"/>
</dbReference>
<dbReference type="PROSITE" id="PS51677">
    <property type="entry name" value="NODB"/>
    <property type="match status" value="1"/>
</dbReference>